<comment type="caution">
    <text evidence="3">The sequence shown here is derived from an EMBL/GenBank/DDBJ whole genome shotgun (WGS) entry which is preliminary data.</text>
</comment>
<keyword evidence="4" id="KW-1185">Reference proteome</keyword>
<dbReference type="Proteomes" id="UP000295701">
    <property type="component" value="Unassembled WGS sequence"/>
</dbReference>
<keyword evidence="2" id="KW-0472">Membrane</keyword>
<reference evidence="3 4" key="1">
    <citation type="submission" date="2019-03" db="EMBL/GenBank/DDBJ databases">
        <title>Primorskyibacter sp. SS33 isolated from sediments.</title>
        <authorList>
            <person name="Xunke S."/>
        </authorList>
    </citation>
    <scope>NUCLEOTIDE SEQUENCE [LARGE SCALE GENOMIC DNA]</scope>
    <source>
        <strain evidence="3 4">SS33</strain>
    </source>
</reference>
<evidence type="ECO:0000313" key="4">
    <source>
        <dbReference type="Proteomes" id="UP000295701"/>
    </source>
</evidence>
<accession>A0A4R6A6M9</accession>
<keyword evidence="2" id="KW-1133">Transmembrane helix</keyword>
<dbReference type="EMBL" id="SNAA01000010">
    <property type="protein sequence ID" value="TDL79381.1"/>
    <property type="molecule type" value="Genomic_DNA"/>
</dbReference>
<evidence type="ECO:0000256" key="2">
    <source>
        <dbReference type="SAM" id="Phobius"/>
    </source>
</evidence>
<feature type="transmembrane region" description="Helical" evidence="2">
    <location>
        <begin position="52"/>
        <end position="75"/>
    </location>
</feature>
<evidence type="ECO:0000313" key="3">
    <source>
        <dbReference type="EMBL" id="TDL79381.1"/>
    </source>
</evidence>
<feature type="region of interest" description="Disordered" evidence="1">
    <location>
        <begin position="119"/>
        <end position="141"/>
    </location>
</feature>
<gene>
    <name evidence="3" type="ORF">E2L08_10170</name>
</gene>
<protein>
    <recommendedName>
        <fullName evidence="5">Transmembrane protein</fullName>
    </recommendedName>
</protein>
<evidence type="ECO:0008006" key="5">
    <source>
        <dbReference type="Google" id="ProtNLM"/>
    </source>
</evidence>
<evidence type="ECO:0000256" key="1">
    <source>
        <dbReference type="SAM" id="MobiDB-lite"/>
    </source>
</evidence>
<proteinExistence type="predicted"/>
<sequence length="141" mass="15044">MLASILYRLKFKAQFIARKTIWGTVAGIFLLAAAAFFIAALVISLAAAFSPLAATLIMGSVMALIGVIALGVARLPPRVRPPAVPPTAPPDPNTALIMTAASVLNALILGMNAGRSVRRRDPFPPEDPYVRRAAPRGRRRF</sequence>
<keyword evidence="2" id="KW-0812">Transmembrane</keyword>
<dbReference type="RefSeq" id="WP_133396972.1">
    <property type="nucleotide sequence ID" value="NZ_SNAA01000010.1"/>
</dbReference>
<feature type="transmembrane region" description="Helical" evidence="2">
    <location>
        <begin position="20"/>
        <end position="45"/>
    </location>
</feature>
<name>A0A4R6A6M9_9RHOB</name>
<dbReference type="AlphaFoldDB" id="A0A4R6A6M9"/>
<organism evidence="3 4">
    <name type="scientific">Palleronia sediminis</name>
    <dbReference type="NCBI Taxonomy" id="2547833"/>
    <lineage>
        <taxon>Bacteria</taxon>
        <taxon>Pseudomonadati</taxon>
        <taxon>Pseudomonadota</taxon>
        <taxon>Alphaproteobacteria</taxon>
        <taxon>Rhodobacterales</taxon>
        <taxon>Roseobacteraceae</taxon>
        <taxon>Palleronia</taxon>
    </lineage>
</organism>